<keyword evidence="2" id="KW-1133">Transmembrane helix</keyword>
<keyword evidence="2" id="KW-0812">Transmembrane</keyword>
<organism evidence="5 6">
    <name type="scientific">Candidatus Chisholmbacteria bacterium RIFCSPHIGHO2_01_FULL_52_32</name>
    <dbReference type="NCBI Taxonomy" id="1797591"/>
    <lineage>
        <taxon>Bacteria</taxon>
        <taxon>Candidatus Chisholmiibacteriota</taxon>
    </lineage>
</organism>
<dbReference type="EMBL" id="MHCJ01000003">
    <property type="protein sequence ID" value="OGY18587.1"/>
    <property type="molecule type" value="Genomic_DNA"/>
</dbReference>
<evidence type="ECO:0000256" key="2">
    <source>
        <dbReference type="SAM" id="Phobius"/>
    </source>
</evidence>
<dbReference type="AlphaFoldDB" id="A0A1G1VTQ7"/>
<evidence type="ECO:0000313" key="6">
    <source>
        <dbReference type="Proteomes" id="UP000179233"/>
    </source>
</evidence>
<evidence type="ECO:0000256" key="3">
    <source>
        <dbReference type="SAM" id="SignalP"/>
    </source>
</evidence>
<reference evidence="5 6" key="1">
    <citation type="journal article" date="2016" name="Nat. Commun.">
        <title>Thousands of microbial genomes shed light on interconnected biogeochemical processes in an aquifer system.</title>
        <authorList>
            <person name="Anantharaman K."/>
            <person name="Brown C.T."/>
            <person name="Hug L.A."/>
            <person name="Sharon I."/>
            <person name="Castelle C.J."/>
            <person name="Probst A.J."/>
            <person name="Thomas B.C."/>
            <person name="Singh A."/>
            <person name="Wilkins M.J."/>
            <person name="Karaoz U."/>
            <person name="Brodie E.L."/>
            <person name="Williams K.H."/>
            <person name="Hubbard S.S."/>
            <person name="Banfield J.F."/>
        </authorList>
    </citation>
    <scope>NUCLEOTIDE SEQUENCE [LARGE SCALE GENOMIC DNA]</scope>
</reference>
<dbReference type="InterPro" id="IPR001434">
    <property type="entry name" value="OmcB-like_DUF11"/>
</dbReference>
<name>A0A1G1VTQ7_9BACT</name>
<accession>A0A1G1VTQ7</accession>
<proteinExistence type="predicted"/>
<feature type="region of interest" description="Disordered" evidence="1">
    <location>
        <begin position="191"/>
        <end position="214"/>
    </location>
</feature>
<feature type="signal peptide" evidence="3">
    <location>
        <begin position="1"/>
        <end position="23"/>
    </location>
</feature>
<dbReference type="Pfam" id="PF01345">
    <property type="entry name" value="DUF11"/>
    <property type="match status" value="1"/>
</dbReference>
<gene>
    <name evidence="5" type="ORF">A2786_03760</name>
</gene>
<evidence type="ECO:0000259" key="4">
    <source>
        <dbReference type="Pfam" id="PF01345"/>
    </source>
</evidence>
<evidence type="ECO:0000256" key="1">
    <source>
        <dbReference type="SAM" id="MobiDB-lite"/>
    </source>
</evidence>
<sequence>MRTFFTALPFVLIGWLSLASVQAGEPLQAENSEPYLSIVASQKEVRPKDEFSYTITFGNRGPRMAENVRITLNTALGGRAPLTYVTADPQPSNWLSSEFGSLPEYFIPELESFEATGEGKLTMTVAVRESAIAQTITSTASLEAPKRESGKRLIVSEPISVVIVKSTGKNEGGLENGGGEATEATKASIENANRENEMKPSPVQPTTSPPKRGLLQSESLWTSIAFLGAATLLLFGFVTGRLSKRDKKKLQ</sequence>
<comment type="caution">
    <text evidence="5">The sequence shown here is derived from an EMBL/GenBank/DDBJ whole genome shotgun (WGS) entry which is preliminary data.</text>
</comment>
<feature type="domain" description="DUF11" evidence="4">
    <location>
        <begin position="40"/>
        <end position="145"/>
    </location>
</feature>
<protein>
    <recommendedName>
        <fullName evidence="4">DUF11 domain-containing protein</fullName>
    </recommendedName>
</protein>
<feature type="transmembrane region" description="Helical" evidence="2">
    <location>
        <begin position="220"/>
        <end position="240"/>
    </location>
</feature>
<evidence type="ECO:0000313" key="5">
    <source>
        <dbReference type="EMBL" id="OGY18587.1"/>
    </source>
</evidence>
<dbReference type="Proteomes" id="UP000179233">
    <property type="component" value="Unassembled WGS sequence"/>
</dbReference>
<keyword evidence="2" id="KW-0472">Membrane</keyword>
<feature type="chain" id="PRO_5009581070" description="DUF11 domain-containing protein" evidence="3">
    <location>
        <begin position="24"/>
        <end position="251"/>
    </location>
</feature>
<keyword evidence="3" id="KW-0732">Signal</keyword>